<keyword evidence="2" id="KW-1133">Transmembrane helix</keyword>
<proteinExistence type="predicted"/>
<evidence type="ECO:0000313" key="3">
    <source>
        <dbReference type="EMBL" id="GAA4693374.1"/>
    </source>
</evidence>
<organism evidence="3 4">
    <name type="scientific">Pseudonocardia yuanmonensis</name>
    <dbReference type="NCBI Taxonomy" id="1095914"/>
    <lineage>
        <taxon>Bacteria</taxon>
        <taxon>Bacillati</taxon>
        <taxon>Actinomycetota</taxon>
        <taxon>Actinomycetes</taxon>
        <taxon>Pseudonocardiales</taxon>
        <taxon>Pseudonocardiaceae</taxon>
        <taxon>Pseudonocardia</taxon>
    </lineage>
</organism>
<protein>
    <recommendedName>
        <fullName evidence="5">Superfamily III holin-X</fullName>
    </recommendedName>
</protein>
<evidence type="ECO:0000256" key="2">
    <source>
        <dbReference type="SAM" id="Phobius"/>
    </source>
</evidence>
<feature type="region of interest" description="Disordered" evidence="1">
    <location>
        <begin position="1"/>
        <end position="25"/>
    </location>
</feature>
<dbReference type="RefSeq" id="WP_345381446.1">
    <property type="nucleotide sequence ID" value="NZ_BAABIC010000010.1"/>
</dbReference>
<sequence>MRTTALEIDDEAPRSENGTRPADLDPVERRQAAVADLKASLRDLLRTLLKSSVGLVLEHVEDLGGTLQKMAASGGLAVGAVLGGVRAGLAGKNPIWGALKGAVGAMSTGMRVAIILALVLAIVLLPVTVVLVLIALIVLIVVAAAKAGS</sequence>
<name>A0ABP8WQH9_9PSEU</name>
<evidence type="ECO:0000313" key="4">
    <source>
        <dbReference type="Proteomes" id="UP001500325"/>
    </source>
</evidence>
<reference evidence="4" key="1">
    <citation type="journal article" date="2019" name="Int. J. Syst. Evol. Microbiol.">
        <title>The Global Catalogue of Microorganisms (GCM) 10K type strain sequencing project: providing services to taxonomists for standard genome sequencing and annotation.</title>
        <authorList>
            <consortium name="The Broad Institute Genomics Platform"/>
            <consortium name="The Broad Institute Genome Sequencing Center for Infectious Disease"/>
            <person name="Wu L."/>
            <person name="Ma J."/>
        </authorList>
    </citation>
    <scope>NUCLEOTIDE SEQUENCE [LARGE SCALE GENOMIC DNA]</scope>
    <source>
        <strain evidence="4">JCM 18055</strain>
    </source>
</reference>
<accession>A0ABP8WQH9</accession>
<feature type="transmembrane region" description="Helical" evidence="2">
    <location>
        <begin position="112"/>
        <end position="145"/>
    </location>
</feature>
<dbReference type="Proteomes" id="UP001500325">
    <property type="component" value="Unassembled WGS sequence"/>
</dbReference>
<keyword evidence="4" id="KW-1185">Reference proteome</keyword>
<dbReference type="EMBL" id="BAABIC010000010">
    <property type="protein sequence ID" value="GAA4693374.1"/>
    <property type="molecule type" value="Genomic_DNA"/>
</dbReference>
<gene>
    <name evidence="3" type="ORF">GCM10023215_33280</name>
</gene>
<keyword evidence="2" id="KW-0812">Transmembrane</keyword>
<evidence type="ECO:0000256" key="1">
    <source>
        <dbReference type="SAM" id="MobiDB-lite"/>
    </source>
</evidence>
<comment type="caution">
    <text evidence="3">The sequence shown here is derived from an EMBL/GenBank/DDBJ whole genome shotgun (WGS) entry which is preliminary data.</text>
</comment>
<evidence type="ECO:0008006" key="5">
    <source>
        <dbReference type="Google" id="ProtNLM"/>
    </source>
</evidence>
<keyword evidence="2" id="KW-0472">Membrane</keyword>